<evidence type="ECO:0000259" key="5">
    <source>
        <dbReference type="PROSITE" id="PS51194"/>
    </source>
</evidence>
<evidence type="ECO:0000259" key="4">
    <source>
        <dbReference type="PROSITE" id="PS51192"/>
    </source>
</evidence>
<dbReference type="SMART" id="SM00487">
    <property type="entry name" value="DEXDc"/>
    <property type="match status" value="1"/>
</dbReference>
<dbReference type="Pfam" id="PF04434">
    <property type="entry name" value="SWIM"/>
    <property type="match status" value="1"/>
</dbReference>
<dbReference type="EMBL" id="JASVWF010000003">
    <property type="protein sequence ID" value="MDL5157749.1"/>
    <property type="molecule type" value="Genomic_DNA"/>
</dbReference>
<dbReference type="PROSITE" id="PS51192">
    <property type="entry name" value="HELICASE_ATP_BIND_1"/>
    <property type="match status" value="1"/>
</dbReference>
<dbReference type="Proteomes" id="UP001231924">
    <property type="component" value="Unassembled WGS sequence"/>
</dbReference>
<protein>
    <submittedName>
        <fullName evidence="6">DEAD/DEAH box helicase</fullName>
    </submittedName>
</protein>
<dbReference type="SMART" id="SM00490">
    <property type="entry name" value="HELICc"/>
    <property type="match status" value="1"/>
</dbReference>
<evidence type="ECO:0000313" key="6">
    <source>
        <dbReference type="EMBL" id="MDL5157749.1"/>
    </source>
</evidence>
<keyword evidence="1" id="KW-0378">Hydrolase</keyword>
<dbReference type="SUPFAM" id="SSF52540">
    <property type="entry name" value="P-loop containing nucleoside triphosphate hydrolases"/>
    <property type="match status" value="2"/>
</dbReference>
<dbReference type="Gene3D" id="3.40.50.300">
    <property type="entry name" value="P-loop containing nucleotide triphosphate hydrolases"/>
    <property type="match status" value="1"/>
</dbReference>
<feature type="domain" description="SWIM-type" evidence="3">
    <location>
        <begin position="56"/>
        <end position="92"/>
    </location>
</feature>
<dbReference type="InterPro" id="IPR014001">
    <property type="entry name" value="Helicase_ATP-bd"/>
</dbReference>
<dbReference type="PANTHER" id="PTHR10799">
    <property type="entry name" value="SNF2/RAD54 HELICASE FAMILY"/>
    <property type="match status" value="1"/>
</dbReference>
<dbReference type="PROSITE" id="PS50966">
    <property type="entry name" value="ZF_SWIM"/>
    <property type="match status" value="1"/>
</dbReference>
<evidence type="ECO:0000256" key="1">
    <source>
        <dbReference type="ARBA" id="ARBA00022801"/>
    </source>
</evidence>
<dbReference type="Pfam" id="PF00176">
    <property type="entry name" value="SNF2-rel_dom"/>
    <property type="match status" value="1"/>
</dbReference>
<organism evidence="6 7">
    <name type="scientific">Actinomycetospora termitidis</name>
    <dbReference type="NCBI Taxonomy" id="3053470"/>
    <lineage>
        <taxon>Bacteria</taxon>
        <taxon>Bacillati</taxon>
        <taxon>Actinomycetota</taxon>
        <taxon>Actinomycetes</taxon>
        <taxon>Pseudonocardiales</taxon>
        <taxon>Pseudonocardiaceae</taxon>
        <taxon>Actinomycetospora</taxon>
    </lineage>
</organism>
<evidence type="ECO:0000256" key="2">
    <source>
        <dbReference type="PROSITE-ProRule" id="PRU00325"/>
    </source>
</evidence>
<keyword evidence="7" id="KW-1185">Reference proteome</keyword>
<dbReference type="CDD" id="cd18793">
    <property type="entry name" value="SF2_C_SNF"/>
    <property type="match status" value="1"/>
</dbReference>
<comment type="caution">
    <text evidence="6">The sequence shown here is derived from an EMBL/GenBank/DDBJ whole genome shotgun (WGS) entry which is preliminary data.</text>
</comment>
<dbReference type="RefSeq" id="WP_286054195.1">
    <property type="nucleotide sequence ID" value="NZ_JASVWF010000003.1"/>
</dbReference>
<dbReference type="InterPro" id="IPR038718">
    <property type="entry name" value="SNF2-like_sf"/>
</dbReference>
<dbReference type="InterPro" id="IPR027417">
    <property type="entry name" value="P-loop_NTPase"/>
</dbReference>
<dbReference type="InterPro" id="IPR001650">
    <property type="entry name" value="Helicase_C-like"/>
</dbReference>
<name>A0ABT7MAR4_9PSEU</name>
<accession>A0ABT7MAR4</accession>
<keyword evidence="6" id="KW-0347">Helicase</keyword>
<dbReference type="Gene3D" id="3.40.50.10810">
    <property type="entry name" value="Tandem AAA-ATPase domain"/>
    <property type="match status" value="1"/>
</dbReference>
<dbReference type="GO" id="GO:0004386">
    <property type="term" value="F:helicase activity"/>
    <property type="evidence" value="ECO:0007669"/>
    <property type="project" value="UniProtKB-KW"/>
</dbReference>
<evidence type="ECO:0000313" key="7">
    <source>
        <dbReference type="Proteomes" id="UP001231924"/>
    </source>
</evidence>
<evidence type="ECO:0000259" key="3">
    <source>
        <dbReference type="PROSITE" id="PS50966"/>
    </source>
</evidence>
<feature type="domain" description="Helicase ATP-binding" evidence="4">
    <location>
        <begin position="634"/>
        <end position="797"/>
    </location>
</feature>
<proteinExistence type="predicted"/>
<keyword evidence="2" id="KW-0479">Metal-binding</keyword>
<keyword evidence="2" id="KW-0862">Zinc</keyword>
<dbReference type="InterPro" id="IPR000330">
    <property type="entry name" value="SNF2_N"/>
</dbReference>
<dbReference type="PROSITE" id="PS51194">
    <property type="entry name" value="HELICASE_CTER"/>
    <property type="match status" value="1"/>
</dbReference>
<dbReference type="InterPro" id="IPR007527">
    <property type="entry name" value="Znf_SWIM"/>
</dbReference>
<dbReference type="InterPro" id="IPR049730">
    <property type="entry name" value="SNF2/RAD54-like_C"/>
</dbReference>
<gene>
    <name evidence="6" type="ORF">QRT03_17415</name>
</gene>
<dbReference type="Pfam" id="PF00271">
    <property type="entry name" value="Helicase_C"/>
    <property type="match status" value="1"/>
</dbReference>
<feature type="domain" description="Helicase C-terminal" evidence="5">
    <location>
        <begin position="923"/>
        <end position="1077"/>
    </location>
</feature>
<sequence>MTVEGLDAGAVAEVVGPVVSERGRRYARDGAVLYAEWHAGTLQLRGVVRGGEGQVYSTIVRFDGGLRLVDGECSCPVGTMCKHVAAMAFHAVPETPAAPSTPGWELALDALLGVEPVPRRTPTGTLAVEVTPDGAGGLMARLMRPGAKGWVYGGLLWNRMLQGAAEVEHRPEQLAVVRELYLLHHAAQAGSGFSPYRYYGYGADEKVIDLAEIASPRLWTLLDAAAEAGVAMLPARHKLGPVERRGPASLQLDVVAGPDDGALAIRPVLRFDGEPDDDARPVAFLGGDSAHGVVTVSAAENLAPASCRLSLARLEPTVSRSVWQAALDDAEVTVPADAVDRFRARYAPRLAEMRGVTSSDGAFAPPRIGPPVLVLRAAFTGEHALSLSWEWSYDVGGSDARAALGRPAAGEGFRDTVLEQETLDALDDLPVDWVRFRIHPAQGRGTHRFIGLQTAAFAAEALPVLEDTDGVRVERSGEPAQYREVGDELAIEVSTTESDAGNDWFDLGVTITAEGREIPFTDVFKALAQGLSHLLLSDGAYFSLEKPELVALRTLIEEARAMQERPGGPIRLSRYQAGWWEELAALGIVSREAEAWREQVGGLLAAGALDPAPVPATLRAELRPYQRAGFEWLAFLWRHRLGGVLADDMGLGKTVQALAAIAHARDTAPDAGPVLIVAPTSVVGNWTAEAARFTPALRVVALTDTLRRRGQDLDAVVAGADVVVTSYTLFRLDVDAHERIGWSAVLFDEAQFLKNRRSKVYLCARRVAAPVKVAITGTPMENDLMELWSLLSITAPGLFPNSEQFRETYARPIEKGGNTGADLLARLRRRVRPLMLRRTKEQVAPDLPPKQEQVLPVELAPAHQRLYQRVLQRERQKILQLLGDVEENRIAILASITRLRQLSLHPALIGEDEPGGSAKIDLLVDQLRDVLGGGHRALVFSQFTGFLAHVRDALEEAGIAYAYLDGSTRDRSAAIAGFKDGDAPVFLISLKAGGFGLNLTEADYCFLLDPWWNPATEAQAIDRTHRIGQDRTVMVYRLISQDTIEEKVRALAQRKQALTSGVLDDGAAFAGTLDADDIRALIS</sequence>
<keyword evidence="6" id="KW-0547">Nucleotide-binding</keyword>
<keyword evidence="6" id="KW-0067">ATP-binding</keyword>
<reference evidence="6 7" key="1">
    <citation type="submission" date="2023-06" db="EMBL/GenBank/DDBJ databases">
        <title>Actinomycetospora Odt1-22.</title>
        <authorList>
            <person name="Supong K."/>
        </authorList>
    </citation>
    <scope>NUCLEOTIDE SEQUENCE [LARGE SCALE GENOMIC DNA]</scope>
    <source>
        <strain evidence="6 7">Odt1-22</strain>
    </source>
</reference>
<keyword evidence="2" id="KW-0863">Zinc-finger</keyword>